<organism evidence="2">
    <name type="scientific">Rhipicephalus zambeziensis</name>
    <dbReference type="NCBI Taxonomy" id="60191"/>
    <lineage>
        <taxon>Eukaryota</taxon>
        <taxon>Metazoa</taxon>
        <taxon>Ecdysozoa</taxon>
        <taxon>Arthropoda</taxon>
        <taxon>Chelicerata</taxon>
        <taxon>Arachnida</taxon>
        <taxon>Acari</taxon>
        <taxon>Parasitiformes</taxon>
        <taxon>Ixodida</taxon>
        <taxon>Ixodoidea</taxon>
        <taxon>Ixodidae</taxon>
        <taxon>Rhipicephalinae</taxon>
        <taxon>Rhipicephalus</taxon>
        <taxon>Rhipicephalus</taxon>
    </lineage>
</organism>
<evidence type="ECO:0000256" key="1">
    <source>
        <dbReference type="SAM" id="MobiDB-lite"/>
    </source>
</evidence>
<feature type="compositionally biased region" description="Basic and acidic residues" evidence="1">
    <location>
        <begin position="10"/>
        <end position="19"/>
    </location>
</feature>
<accession>A0A224Z1B3</accession>
<dbReference type="AlphaFoldDB" id="A0A224Z1B3"/>
<sequence>MSRSNTAADDAVKNAHENGEMEPIPLSRSDAAAKINMLARDVARSMWNTPGFLHTRLHSLDPCLRLAIPSGLPRPETTVLYRMWLGVSFTNAFAAASDGQTVLHVNIAALMKPLHMCYISAFSTPLRDSPSQQCLRDSTTTRFLRSQS</sequence>
<name>A0A224Z1B3_9ACAR</name>
<feature type="region of interest" description="Disordered" evidence="1">
    <location>
        <begin position="1"/>
        <end position="26"/>
    </location>
</feature>
<evidence type="ECO:0000313" key="2">
    <source>
        <dbReference type="EMBL" id="MAA23646.1"/>
    </source>
</evidence>
<reference evidence="2" key="1">
    <citation type="journal article" date="2017" name="Parasit. Vectors">
        <title>Sialotranscriptomics of Rhipicephalus zambeziensis reveals intricate expression profiles of secretory proteins and suggests tight temporal transcriptional regulation during blood-feeding.</title>
        <authorList>
            <person name="de Castro M.H."/>
            <person name="de Klerk D."/>
            <person name="Pienaar R."/>
            <person name="Rees D.J.G."/>
            <person name="Mans B.J."/>
        </authorList>
    </citation>
    <scope>NUCLEOTIDE SEQUENCE</scope>
    <source>
        <tissue evidence="2">Salivary glands</tissue>
    </source>
</reference>
<proteinExistence type="predicted"/>
<protein>
    <submittedName>
        <fullName evidence="2">Tick transposon</fullName>
    </submittedName>
</protein>
<dbReference type="EMBL" id="GFPF01012500">
    <property type="protein sequence ID" value="MAA23646.1"/>
    <property type="molecule type" value="Transcribed_RNA"/>
</dbReference>